<keyword evidence="2" id="KW-1185">Reference proteome</keyword>
<reference evidence="1 2" key="1">
    <citation type="submission" date="2021-06" db="EMBL/GenBank/DDBJ databases">
        <authorList>
            <person name="Palmer J.M."/>
        </authorList>
    </citation>
    <scope>NUCLEOTIDE SEQUENCE [LARGE SCALE GENOMIC DNA]</scope>
    <source>
        <strain evidence="1 2">CL_MEX2019</strain>
        <tissue evidence="1">Muscle</tissue>
    </source>
</reference>
<protein>
    <submittedName>
        <fullName evidence="1">Uncharacterized protein</fullName>
    </submittedName>
</protein>
<dbReference type="Proteomes" id="UP001352852">
    <property type="component" value="Unassembled WGS sequence"/>
</dbReference>
<sequence>MILQTKLESIPGRSFPAGPEGGSIVLHRSSCRTGLTPSSSSSRLTFSFCVTQWMVLMFFLEVSQEVFS</sequence>
<evidence type="ECO:0000313" key="1">
    <source>
        <dbReference type="EMBL" id="MED6279671.1"/>
    </source>
</evidence>
<gene>
    <name evidence="1" type="ORF">CHARACLAT_003186</name>
</gene>
<evidence type="ECO:0000313" key="2">
    <source>
        <dbReference type="Proteomes" id="UP001352852"/>
    </source>
</evidence>
<accession>A0ABU7DXW8</accession>
<organism evidence="1 2">
    <name type="scientific">Characodon lateralis</name>
    <dbReference type="NCBI Taxonomy" id="208331"/>
    <lineage>
        <taxon>Eukaryota</taxon>
        <taxon>Metazoa</taxon>
        <taxon>Chordata</taxon>
        <taxon>Craniata</taxon>
        <taxon>Vertebrata</taxon>
        <taxon>Euteleostomi</taxon>
        <taxon>Actinopterygii</taxon>
        <taxon>Neopterygii</taxon>
        <taxon>Teleostei</taxon>
        <taxon>Neoteleostei</taxon>
        <taxon>Acanthomorphata</taxon>
        <taxon>Ovalentaria</taxon>
        <taxon>Atherinomorphae</taxon>
        <taxon>Cyprinodontiformes</taxon>
        <taxon>Goodeidae</taxon>
        <taxon>Characodon</taxon>
    </lineage>
</organism>
<dbReference type="EMBL" id="JAHUTJ010041124">
    <property type="protein sequence ID" value="MED6279671.1"/>
    <property type="molecule type" value="Genomic_DNA"/>
</dbReference>
<comment type="caution">
    <text evidence="1">The sequence shown here is derived from an EMBL/GenBank/DDBJ whole genome shotgun (WGS) entry which is preliminary data.</text>
</comment>
<name>A0ABU7DXW8_9TELE</name>
<proteinExistence type="predicted"/>